<evidence type="ECO:0000256" key="6">
    <source>
        <dbReference type="SAM" id="Phobius"/>
    </source>
</evidence>
<dbReference type="GO" id="GO:0008233">
    <property type="term" value="F:peptidase activity"/>
    <property type="evidence" value="ECO:0007669"/>
    <property type="project" value="UniProtKB-KW"/>
</dbReference>
<feature type="transmembrane region" description="Helical" evidence="6">
    <location>
        <begin position="7"/>
        <end position="27"/>
    </location>
</feature>
<dbReference type="PROSITE" id="PS00137">
    <property type="entry name" value="SUBTILASE_HIS"/>
    <property type="match status" value="1"/>
</dbReference>
<dbReference type="PROSITE" id="PS00136">
    <property type="entry name" value="SUBTILASE_ASP"/>
    <property type="match status" value="1"/>
</dbReference>
<proteinExistence type="inferred from homology"/>
<keyword evidence="6" id="KW-0472">Membrane</keyword>
<dbReference type="GO" id="GO:0006508">
    <property type="term" value="P:proteolysis"/>
    <property type="evidence" value="ECO:0007669"/>
    <property type="project" value="UniProtKB-KW"/>
</dbReference>
<organism evidence="8 9">
    <name type="scientific">Paenibacillus sediminis</name>
    <dbReference type="NCBI Taxonomy" id="664909"/>
    <lineage>
        <taxon>Bacteria</taxon>
        <taxon>Bacillati</taxon>
        <taxon>Bacillota</taxon>
        <taxon>Bacilli</taxon>
        <taxon>Bacillales</taxon>
        <taxon>Paenibacillaceae</taxon>
        <taxon>Paenibacillus</taxon>
    </lineage>
</organism>
<evidence type="ECO:0000256" key="1">
    <source>
        <dbReference type="ARBA" id="ARBA00011073"/>
    </source>
</evidence>
<keyword evidence="6" id="KW-1133">Transmembrane helix</keyword>
<dbReference type="PRINTS" id="PR00723">
    <property type="entry name" value="SUBTILISIN"/>
</dbReference>
<feature type="active site" description="Charge relay system" evidence="5">
    <location>
        <position position="67"/>
    </location>
</feature>
<keyword evidence="4 5" id="KW-0720">Serine protease</keyword>
<feature type="domain" description="Peptidase S8/S53" evidence="7">
    <location>
        <begin position="58"/>
        <end position="308"/>
    </location>
</feature>
<dbReference type="Gene3D" id="3.40.50.200">
    <property type="entry name" value="Peptidase S8/S53 domain"/>
    <property type="match status" value="1"/>
</dbReference>
<keyword evidence="6" id="KW-0812">Transmembrane</keyword>
<reference evidence="8 9" key="1">
    <citation type="submission" date="2021-03" db="EMBL/GenBank/DDBJ databases">
        <title>Genomic Encyclopedia of Type Strains, Phase IV (KMG-IV): sequencing the most valuable type-strain genomes for metagenomic binning, comparative biology and taxonomic classification.</title>
        <authorList>
            <person name="Goeker M."/>
        </authorList>
    </citation>
    <scope>NUCLEOTIDE SEQUENCE [LARGE SCALE GENOMIC DNA]</scope>
    <source>
        <strain evidence="8 9">DSM 23491</strain>
    </source>
</reference>
<dbReference type="Pfam" id="PF00082">
    <property type="entry name" value="Peptidase_S8"/>
    <property type="match status" value="1"/>
</dbReference>
<sequence>MRKKIMIIPYICSFVGLLCPLVFFLVISSSKEPGITAQGFGIREYIGLNKSTYSTLKGRNVTVAIVDSGIESHNGIQKQRILAFKDFVNGQKDFYDDYGHGTFIAGLIGSSGEVTGIAPKSNFVILKVLDNKGKTDESTLLNALNWISNNKDKYNIKVVNLSIGVENRISAPSDEDPIFKILSKLKNQGILVVCSSGNSGPAEGSILYPAMSKDVLTVGSVNNNRSLTIKDDKITISSSRGLNTSHSLKPDLVTLGVDINSFDYKNPTGFTIGSGSSYSAAIVSGIATILFEKFTNADTVKQILRENVVSLNGERTIDQGKGELYFK</sequence>
<keyword evidence="9" id="KW-1185">Reference proteome</keyword>
<evidence type="ECO:0000259" key="7">
    <source>
        <dbReference type="Pfam" id="PF00082"/>
    </source>
</evidence>
<evidence type="ECO:0000313" key="8">
    <source>
        <dbReference type="EMBL" id="MBP1936232.1"/>
    </source>
</evidence>
<accession>A0ABS4H1T7</accession>
<evidence type="ECO:0000256" key="5">
    <source>
        <dbReference type="PROSITE-ProRule" id="PRU01240"/>
    </source>
</evidence>
<evidence type="ECO:0000313" key="9">
    <source>
        <dbReference type="Proteomes" id="UP001519273"/>
    </source>
</evidence>
<keyword evidence="3 5" id="KW-0378">Hydrolase</keyword>
<dbReference type="PANTHER" id="PTHR43399:SF4">
    <property type="entry name" value="CELL WALL-ASSOCIATED PROTEASE"/>
    <property type="match status" value="1"/>
</dbReference>
<evidence type="ECO:0000256" key="4">
    <source>
        <dbReference type="ARBA" id="ARBA00022825"/>
    </source>
</evidence>
<protein>
    <submittedName>
        <fullName evidence="8">Serine protease AprX</fullName>
        <ecNumber evidence="8">3.4.21.-</ecNumber>
    </submittedName>
</protein>
<dbReference type="EC" id="3.4.21.-" evidence="8"/>
<comment type="similarity">
    <text evidence="1 5">Belongs to the peptidase S8 family.</text>
</comment>
<keyword evidence="2 5" id="KW-0645">Protease</keyword>
<dbReference type="PROSITE" id="PS51892">
    <property type="entry name" value="SUBTILASE"/>
    <property type="match status" value="1"/>
</dbReference>
<gene>
    <name evidence="8" type="ORF">J2Z20_001093</name>
</gene>
<feature type="active site" description="Charge relay system" evidence="5">
    <location>
        <position position="277"/>
    </location>
</feature>
<dbReference type="InterPro" id="IPR000209">
    <property type="entry name" value="Peptidase_S8/S53_dom"/>
</dbReference>
<dbReference type="InterPro" id="IPR051048">
    <property type="entry name" value="Peptidase_S8/S53_subtilisin"/>
</dbReference>
<dbReference type="SUPFAM" id="SSF52743">
    <property type="entry name" value="Subtilisin-like"/>
    <property type="match status" value="1"/>
</dbReference>
<dbReference type="InterPro" id="IPR022398">
    <property type="entry name" value="Peptidase_S8_His-AS"/>
</dbReference>
<comment type="caution">
    <text evidence="8">The sequence shown here is derived from an EMBL/GenBank/DDBJ whole genome shotgun (WGS) entry which is preliminary data.</text>
</comment>
<dbReference type="PANTHER" id="PTHR43399">
    <property type="entry name" value="SUBTILISIN-RELATED"/>
    <property type="match status" value="1"/>
</dbReference>
<name>A0ABS4H1T7_9BACL</name>
<dbReference type="EMBL" id="JAGGKP010000001">
    <property type="protein sequence ID" value="MBP1936232.1"/>
    <property type="molecule type" value="Genomic_DNA"/>
</dbReference>
<dbReference type="RefSeq" id="WP_209846197.1">
    <property type="nucleotide sequence ID" value="NZ_CBCRVE010000002.1"/>
</dbReference>
<dbReference type="InterPro" id="IPR036852">
    <property type="entry name" value="Peptidase_S8/S53_dom_sf"/>
</dbReference>
<evidence type="ECO:0000256" key="3">
    <source>
        <dbReference type="ARBA" id="ARBA00022801"/>
    </source>
</evidence>
<dbReference type="InterPro" id="IPR023827">
    <property type="entry name" value="Peptidase_S8_Asp-AS"/>
</dbReference>
<dbReference type="InterPro" id="IPR015500">
    <property type="entry name" value="Peptidase_S8_subtilisin-rel"/>
</dbReference>
<feature type="active site" description="Charge relay system" evidence="5">
    <location>
        <position position="100"/>
    </location>
</feature>
<dbReference type="Proteomes" id="UP001519273">
    <property type="component" value="Unassembled WGS sequence"/>
</dbReference>
<evidence type="ECO:0000256" key="2">
    <source>
        <dbReference type="ARBA" id="ARBA00022670"/>
    </source>
</evidence>